<dbReference type="Proteomes" id="UP000738325">
    <property type="component" value="Unassembled WGS sequence"/>
</dbReference>
<evidence type="ECO:0000313" key="5">
    <source>
        <dbReference type="Proteomes" id="UP000738325"/>
    </source>
</evidence>
<dbReference type="OrthoDB" id="10251073at2759"/>
<evidence type="ECO:0000259" key="3">
    <source>
        <dbReference type="PROSITE" id="PS51998"/>
    </source>
</evidence>
<gene>
    <name evidence="4" type="ORF">BGZ99_007241</name>
</gene>
<dbReference type="AlphaFoldDB" id="A0A9P6RA99"/>
<dbReference type="PANTHER" id="PTHR13844">
    <property type="entry name" value="SWI/SNF-RELATED MATRIX-ASSOCIATED ACTIN-DEPENDENT REGULATOR OF CHROMATIN SUBFAMILY D"/>
    <property type="match status" value="1"/>
</dbReference>
<feature type="domain" description="DM2" evidence="2">
    <location>
        <begin position="257"/>
        <end position="343"/>
    </location>
</feature>
<feature type="compositionally biased region" description="Low complexity" evidence="1">
    <location>
        <begin position="105"/>
        <end position="129"/>
    </location>
</feature>
<dbReference type="InterPro" id="IPR003121">
    <property type="entry name" value="SWIB_MDM2_domain"/>
</dbReference>
<sequence length="348" mass="38363">MANVEMYRAKVAENFASILLSELTPISRSPLLNSLLELIRQADITTVSARGIRKQIETLTSSSLANVKREFDELVMEIYEKITDEIERAVLNGGQAPGSNGVHHQQQPQQNHVQPQYQQQPPLQQQPSQTHSFGGFALPPTSYVPPKVEPPKPASVKKVVKQETPVSQTNHSDDDNSDDGDDSDASYSSVEEGNARPSKKAKTSSSSSSKKSSSASKSKTKSKSKSSASSKKDKDKEKAKVKRKQPVNEDGTPKVNNFTRPMIISDKLYNVIGHAGKIGASGRVEMSRPEVVKQIWVHIKENGLQAENDKRLINCDLKLKTLFGQDQVNCFAMNKYLSGHLSKPEELV</sequence>
<keyword evidence="5" id="KW-1185">Reference proteome</keyword>
<evidence type="ECO:0008006" key="6">
    <source>
        <dbReference type="Google" id="ProtNLM"/>
    </source>
</evidence>
<dbReference type="SUPFAM" id="SSF47592">
    <property type="entry name" value="SWIB/MDM2 domain"/>
    <property type="match status" value="1"/>
</dbReference>
<dbReference type="InterPro" id="IPR019835">
    <property type="entry name" value="SWIB_domain"/>
</dbReference>
<accession>A0A9P6RA99</accession>
<protein>
    <recommendedName>
        <fullName evidence="6">DM2 domain-containing protein</fullName>
    </recommendedName>
</protein>
<dbReference type="SMART" id="SM00151">
    <property type="entry name" value="SWIB"/>
    <property type="match status" value="1"/>
</dbReference>
<evidence type="ECO:0000259" key="2">
    <source>
        <dbReference type="PROSITE" id="PS51925"/>
    </source>
</evidence>
<organism evidence="4 5">
    <name type="scientific">Dissophora globulifera</name>
    <dbReference type="NCBI Taxonomy" id="979702"/>
    <lineage>
        <taxon>Eukaryota</taxon>
        <taxon>Fungi</taxon>
        <taxon>Fungi incertae sedis</taxon>
        <taxon>Mucoromycota</taxon>
        <taxon>Mortierellomycotina</taxon>
        <taxon>Mortierellomycetes</taxon>
        <taxon>Mortierellales</taxon>
        <taxon>Mortierellaceae</taxon>
        <taxon>Dissophora</taxon>
    </lineage>
</organism>
<feature type="compositionally biased region" description="Low complexity" evidence="1">
    <location>
        <begin position="203"/>
        <end position="217"/>
    </location>
</feature>
<dbReference type="SUPFAM" id="SSF109715">
    <property type="entry name" value="DEK C-terminal domain"/>
    <property type="match status" value="1"/>
</dbReference>
<feature type="region of interest" description="Disordered" evidence="1">
    <location>
        <begin position="92"/>
        <end position="255"/>
    </location>
</feature>
<feature type="compositionally biased region" description="Acidic residues" evidence="1">
    <location>
        <begin position="175"/>
        <end position="184"/>
    </location>
</feature>
<dbReference type="PROSITE" id="PS51998">
    <property type="entry name" value="DEK_C"/>
    <property type="match status" value="1"/>
</dbReference>
<comment type="caution">
    <text evidence="4">The sequence shown here is derived from an EMBL/GenBank/DDBJ whole genome shotgun (WGS) entry which is preliminary data.</text>
</comment>
<reference evidence="4" key="1">
    <citation type="journal article" date="2020" name="Fungal Divers.">
        <title>Resolving the Mortierellaceae phylogeny through synthesis of multi-gene phylogenetics and phylogenomics.</title>
        <authorList>
            <person name="Vandepol N."/>
            <person name="Liber J."/>
            <person name="Desiro A."/>
            <person name="Na H."/>
            <person name="Kennedy M."/>
            <person name="Barry K."/>
            <person name="Grigoriev I.V."/>
            <person name="Miller A.N."/>
            <person name="O'Donnell K."/>
            <person name="Stajich J.E."/>
            <person name="Bonito G."/>
        </authorList>
    </citation>
    <scope>NUCLEOTIDE SEQUENCE</scope>
    <source>
        <strain evidence="4">REB-010B</strain>
    </source>
</reference>
<feature type="domain" description="DEK-C" evidence="3">
    <location>
        <begin position="25"/>
        <end position="80"/>
    </location>
</feature>
<evidence type="ECO:0000256" key="1">
    <source>
        <dbReference type="SAM" id="MobiDB-lite"/>
    </source>
</evidence>
<name>A0A9P6RA99_9FUNG</name>
<dbReference type="PROSITE" id="PS51925">
    <property type="entry name" value="SWIB_MDM2"/>
    <property type="match status" value="1"/>
</dbReference>
<dbReference type="InterPro" id="IPR036885">
    <property type="entry name" value="SWIB_MDM2_dom_sf"/>
</dbReference>
<dbReference type="Pfam" id="PF02201">
    <property type="entry name" value="SWIB"/>
    <property type="match status" value="1"/>
</dbReference>
<dbReference type="EMBL" id="JAAAIP010000511">
    <property type="protein sequence ID" value="KAG0315839.1"/>
    <property type="molecule type" value="Genomic_DNA"/>
</dbReference>
<dbReference type="CDD" id="cd10567">
    <property type="entry name" value="SWIB-MDM2_like"/>
    <property type="match status" value="1"/>
</dbReference>
<evidence type="ECO:0000313" key="4">
    <source>
        <dbReference type="EMBL" id="KAG0315839.1"/>
    </source>
</evidence>
<dbReference type="InterPro" id="IPR014876">
    <property type="entry name" value="DEK_C"/>
</dbReference>
<proteinExistence type="predicted"/>
<dbReference type="Gene3D" id="1.10.245.10">
    <property type="entry name" value="SWIB/MDM2 domain"/>
    <property type="match status" value="1"/>
</dbReference>